<evidence type="ECO:0000313" key="12">
    <source>
        <dbReference type="EMBL" id="THH20758.1"/>
    </source>
</evidence>
<dbReference type="EMBL" id="SGPL01000015">
    <property type="protein sequence ID" value="THH20758.1"/>
    <property type="molecule type" value="Genomic_DNA"/>
</dbReference>
<comment type="subcellular location">
    <subcellularLocation>
        <location evidence="3">Nucleus</location>
        <location evidence="3">PML body</location>
    </subcellularLocation>
</comment>
<name>A0A4S4M859_9AGAM</name>
<comment type="cofactor">
    <cofactor evidence="2">
        <name>Mg(2+)</name>
        <dbReference type="ChEBI" id="CHEBI:18420"/>
    </cofactor>
</comment>
<dbReference type="Gene3D" id="3.60.10.10">
    <property type="entry name" value="Endonuclease/exonuclease/phosphatase"/>
    <property type="match status" value="1"/>
</dbReference>
<dbReference type="PANTHER" id="PTHR15822:SF4">
    <property type="entry name" value="TYROSYL-DNA PHOSPHODIESTERASE 2"/>
    <property type="match status" value="1"/>
</dbReference>
<accession>A0A4S4M859</accession>
<evidence type="ECO:0000256" key="1">
    <source>
        <dbReference type="ARBA" id="ARBA00001936"/>
    </source>
</evidence>
<evidence type="ECO:0000256" key="9">
    <source>
        <dbReference type="ARBA" id="ARBA00023204"/>
    </source>
</evidence>
<evidence type="ECO:0000256" key="4">
    <source>
        <dbReference type="ARBA" id="ARBA00022722"/>
    </source>
</evidence>
<keyword evidence="7" id="KW-0378">Hydrolase</keyword>
<evidence type="ECO:0000256" key="2">
    <source>
        <dbReference type="ARBA" id="ARBA00001946"/>
    </source>
</evidence>
<evidence type="ECO:0000256" key="5">
    <source>
        <dbReference type="ARBA" id="ARBA00022723"/>
    </source>
</evidence>
<dbReference type="InterPro" id="IPR036691">
    <property type="entry name" value="Endo/exonu/phosph_ase_sf"/>
</dbReference>
<dbReference type="GO" id="GO:0046872">
    <property type="term" value="F:metal ion binding"/>
    <property type="evidence" value="ECO:0007669"/>
    <property type="project" value="UniProtKB-KW"/>
</dbReference>
<protein>
    <recommendedName>
        <fullName evidence="11">Endonuclease/exonuclease/phosphatase domain-containing protein</fullName>
    </recommendedName>
</protein>
<evidence type="ECO:0000256" key="3">
    <source>
        <dbReference type="ARBA" id="ARBA00004322"/>
    </source>
</evidence>
<evidence type="ECO:0000313" key="13">
    <source>
        <dbReference type="Proteomes" id="UP000310158"/>
    </source>
</evidence>
<comment type="caution">
    <text evidence="12">The sequence shown here is derived from an EMBL/GenBank/DDBJ whole genome shotgun (WGS) entry which is preliminary data.</text>
</comment>
<organism evidence="12 13">
    <name type="scientific">Bondarzewia mesenterica</name>
    <dbReference type="NCBI Taxonomy" id="1095465"/>
    <lineage>
        <taxon>Eukaryota</taxon>
        <taxon>Fungi</taxon>
        <taxon>Dikarya</taxon>
        <taxon>Basidiomycota</taxon>
        <taxon>Agaricomycotina</taxon>
        <taxon>Agaricomycetes</taxon>
        <taxon>Russulales</taxon>
        <taxon>Bondarzewiaceae</taxon>
        <taxon>Bondarzewia</taxon>
    </lineage>
</organism>
<dbReference type="InterPro" id="IPR051547">
    <property type="entry name" value="TDP2-like"/>
</dbReference>
<keyword evidence="10" id="KW-0539">Nucleus</keyword>
<dbReference type="GO" id="GO:0005737">
    <property type="term" value="C:cytoplasm"/>
    <property type="evidence" value="ECO:0007669"/>
    <property type="project" value="TreeGrafter"/>
</dbReference>
<keyword evidence="6" id="KW-0227">DNA damage</keyword>
<dbReference type="InterPro" id="IPR005135">
    <property type="entry name" value="Endo/exonuclease/phosphatase"/>
</dbReference>
<evidence type="ECO:0000256" key="7">
    <source>
        <dbReference type="ARBA" id="ARBA00022801"/>
    </source>
</evidence>
<keyword evidence="8" id="KW-0460">Magnesium</keyword>
<keyword evidence="9" id="KW-0234">DNA repair</keyword>
<dbReference type="PANTHER" id="PTHR15822">
    <property type="entry name" value="TRAF AND TNF RECEPTOR-ASSOCIATED PROTEIN"/>
    <property type="match status" value="1"/>
</dbReference>
<evidence type="ECO:0000256" key="6">
    <source>
        <dbReference type="ARBA" id="ARBA00022763"/>
    </source>
</evidence>
<dbReference type="SUPFAM" id="SSF56219">
    <property type="entry name" value="DNase I-like"/>
    <property type="match status" value="1"/>
</dbReference>
<evidence type="ECO:0000256" key="8">
    <source>
        <dbReference type="ARBA" id="ARBA00022842"/>
    </source>
</evidence>
<feature type="domain" description="Endonuclease/exonuclease/phosphatase" evidence="11">
    <location>
        <begin position="38"/>
        <end position="292"/>
    </location>
</feature>
<gene>
    <name evidence="12" type="ORF">EW146_g674</name>
</gene>
<keyword evidence="5" id="KW-0479">Metal-binding</keyword>
<dbReference type="GO" id="GO:0003697">
    <property type="term" value="F:single-stranded DNA binding"/>
    <property type="evidence" value="ECO:0007669"/>
    <property type="project" value="TreeGrafter"/>
</dbReference>
<reference evidence="12 13" key="1">
    <citation type="submission" date="2019-02" db="EMBL/GenBank/DDBJ databases">
        <title>Genome sequencing of the rare red list fungi Bondarzewia mesenterica.</title>
        <authorList>
            <person name="Buettner E."/>
            <person name="Kellner H."/>
        </authorList>
    </citation>
    <scope>NUCLEOTIDE SEQUENCE [LARGE SCALE GENOMIC DNA]</scope>
    <source>
        <strain evidence="12 13">DSM 108281</strain>
    </source>
</reference>
<proteinExistence type="predicted"/>
<keyword evidence="13" id="KW-1185">Reference proteome</keyword>
<dbReference type="GO" id="GO:0004518">
    <property type="term" value="F:nuclease activity"/>
    <property type="evidence" value="ECO:0007669"/>
    <property type="project" value="UniProtKB-KW"/>
</dbReference>
<evidence type="ECO:0000256" key="10">
    <source>
        <dbReference type="ARBA" id="ARBA00023242"/>
    </source>
</evidence>
<dbReference type="OrthoDB" id="9975959at2759"/>
<dbReference type="Proteomes" id="UP000310158">
    <property type="component" value="Unassembled WGS sequence"/>
</dbReference>
<evidence type="ECO:0000259" key="11">
    <source>
        <dbReference type="Pfam" id="PF03372"/>
    </source>
</evidence>
<dbReference type="GO" id="GO:0006302">
    <property type="term" value="P:double-strand break repair"/>
    <property type="evidence" value="ECO:0007669"/>
    <property type="project" value="TreeGrafter"/>
</dbReference>
<dbReference type="CDD" id="cd09080">
    <property type="entry name" value="TDP2"/>
    <property type="match status" value="1"/>
</dbReference>
<dbReference type="GO" id="GO:0070260">
    <property type="term" value="F:5'-tyrosyl-DNA phosphodiesterase activity"/>
    <property type="evidence" value="ECO:0007669"/>
    <property type="project" value="TreeGrafter"/>
</dbReference>
<keyword evidence="4" id="KW-0540">Nuclease</keyword>
<comment type="cofactor">
    <cofactor evidence="1">
        <name>Mn(2+)</name>
        <dbReference type="ChEBI" id="CHEBI:29035"/>
    </cofactor>
</comment>
<dbReference type="Pfam" id="PF03372">
    <property type="entry name" value="Exo_endo_phos"/>
    <property type="match status" value="1"/>
</dbReference>
<sequence>MIDKLRDIPTVRWSRSRQAWAHARSGPSAYAPESIALLTWNLQFETPYAWERHTAALTHIQHKAFGCYEGQAPRPAVVMLQEVCAEAFGALLAHTWVRAHFKVAPPSPHYWPDGSRYGVVTLVSRHMSVGGVTSLEYGGSEMGRNLLMVDIWVNASRDRKEYEPRIVRVANTHLESLSRGASCRTYQMQTVGQWLKDNQVLGGVVCGDMNATEPSDEAQVKFNGLVDAWDSHPASKSKDADGTTWGYQPQTRYRPTRLDKVLYVKKPAYSVERPWTIGIGLQTRGGQWVSDHYGLMSELRILGE</sequence>
<dbReference type="AlphaFoldDB" id="A0A4S4M859"/>